<organism evidence="1 2">
    <name type="scientific">Sporanaerobium hydrogeniformans</name>
    <dbReference type="NCBI Taxonomy" id="3072179"/>
    <lineage>
        <taxon>Bacteria</taxon>
        <taxon>Bacillati</taxon>
        <taxon>Bacillota</taxon>
        <taxon>Clostridia</taxon>
        <taxon>Lachnospirales</taxon>
        <taxon>Lachnospiraceae</taxon>
        <taxon>Sporanaerobium</taxon>
    </lineage>
</organism>
<dbReference type="Proteomes" id="UP000224460">
    <property type="component" value="Unassembled WGS sequence"/>
</dbReference>
<name>A0AC61DA81_9FIRM</name>
<proteinExistence type="predicted"/>
<reference evidence="1" key="1">
    <citation type="submission" date="2017-10" db="EMBL/GenBank/DDBJ databases">
        <title>Genome sequence of cellulolytic Lachnospiraceae bacterium XHS1971 isolated from hotspring sediment.</title>
        <authorList>
            <person name="Vasudevan G."/>
            <person name="Joshi A.J."/>
            <person name="Hivarkar S."/>
            <person name="Lanjekar V.B."/>
            <person name="Dhakephalkar P.K."/>
            <person name="Dagar S."/>
        </authorList>
    </citation>
    <scope>NUCLEOTIDE SEQUENCE</scope>
    <source>
        <strain evidence="1">XHS1971</strain>
    </source>
</reference>
<accession>A0AC61DA81</accession>
<evidence type="ECO:0000313" key="2">
    <source>
        <dbReference type="Proteomes" id="UP000224460"/>
    </source>
</evidence>
<keyword evidence="1" id="KW-0238">DNA-binding</keyword>
<evidence type="ECO:0000313" key="1">
    <source>
        <dbReference type="EMBL" id="PHV69613.1"/>
    </source>
</evidence>
<protein>
    <submittedName>
        <fullName evidence="1">DNA-binding response regulator</fullName>
    </submittedName>
</protein>
<dbReference type="EMBL" id="PEDL01000022">
    <property type="protein sequence ID" value="PHV69613.1"/>
    <property type="molecule type" value="Genomic_DNA"/>
</dbReference>
<gene>
    <name evidence="1" type="ORF">CS063_14720</name>
</gene>
<comment type="caution">
    <text evidence="1">The sequence shown here is derived from an EMBL/GenBank/DDBJ whole genome shotgun (WGS) entry which is preliminary data.</text>
</comment>
<sequence length="541" mass="63169">MIKVFLVEDEFAVRDRMKKNINWEDNGFLLVGEAGDGEMAYPMIQETQPDIIITDIKMPFMDGLELSRLIRETMPQTKIIILSGYDEFEYAKEAISIGVIEYLLKPIPAKKLLESMKHVATIINKQKEQQRFYDKYKLDTYENEKQEKKQFFNDLMILKLSVSELIKRGKELSIELNSPKYNILLIKTFIKDKEVNGYWESSLGIGRQLEDKLQQSQEYILFDREEEGWVVLIKGGSGSIKLLEKKGITLVEDILKKEENLSYCIGVGQEVNRLSELIRSFEAASKAIACSYIMPDKKVIYHEQLGEYRPMREDESISIKNIDVTKFDKKPIESFLRNGLRSEVPLFSQSYFKEMGTGVDSLMFRQYIMMNIYFSVITFIKQLGYSEEYIVEVCGDFKEVTTVIQNKEDTKEALENILNQALQFRDRVSTNKYNLLLDEAKEYIREKYSEETISLNSVAEYVNVSPSHFSTIFSQETGQTFISYLTEIRMEKAKELLRCSNMKTLEIGYAVGYKDPHYFSYLFKKTQQCTPKEYRKVNRKE</sequence>
<keyword evidence="2" id="KW-1185">Reference proteome</keyword>